<dbReference type="Proteomes" id="UP000242752">
    <property type="component" value="Unassembled WGS sequence"/>
</dbReference>
<proteinExistence type="predicted"/>
<evidence type="ECO:0000313" key="3">
    <source>
        <dbReference type="EMBL" id="PNZ25823.1"/>
    </source>
</evidence>
<feature type="transmembrane region" description="Helical" evidence="1">
    <location>
        <begin position="414"/>
        <end position="436"/>
    </location>
</feature>
<dbReference type="EMBL" id="PPRF01000068">
    <property type="protein sequence ID" value="PNZ25823.1"/>
    <property type="molecule type" value="Genomic_DNA"/>
</dbReference>
<keyword evidence="4" id="KW-1185">Reference proteome</keyword>
<organism evidence="3 4">
    <name type="scientific">Staphylococcus rostri</name>
    <dbReference type="NCBI Taxonomy" id="522262"/>
    <lineage>
        <taxon>Bacteria</taxon>
        <taxon>Bacillati</taxon>
        <taxon>Bacillota</taxon>
        <taxon>Bacilli</taxon>
        <taxon>Bacillales</taxon>
        <taxon>Staphylococcaceae</taxon>
        <taxon>Staphylococcus</taxon>
    </lineage>
</organism>
<protein>
    <submittedName>
        <fullName evidence="3">Histidine transporter</fullName>
    </submittedName>
</protein>
<dbReference type="Pfam" id="PF07670">
    <property type="entry name" value="Gate"/>
    <property type="match status" value="1"/>
</dbReference>
<feature type="transmembrane region" description="Helical" evidence="1">
    <location>
        <begin position="198"/>
        <end position="216"/>
    </location>
</feature>
<keyword evidence="1" id="KW-0812">Transmembrane</keyword>
<gene>
    <name evidence="3" type="ORF">CD122_09310</name>
</gene>
<accession>A0A2K3YJP1</accession>
<reference evidence="3 4" key="1">
    <citation type="submission" date="2017-08" db="EMBL/GenBank/DDBJ databases">
        <title>Draft genome sequences of 64 type strains of genus Staph aureus.</title>
        <authorList>
            <person name="Cole K."/>
            <person name="Golubchik T."/>
            <person name="Russell J."/>
            <person name="Foster D."/>
            <person name="Llewelyn M."/>
            <person name="Wilson D."/>
            <person name="Crook D."/>
            <person name="Paul J."/>
        </authorList>
    </citation>
    <scope>NUCLEOTIDE SEQUENCE [LARGE SCALE GENOMIC DNA]</scope>
    <source>
        <strain evidence="3 4">DSM 21968</strain>
    </source>
</reference>
<name>A0A2K3YJP1_9STAP</name>
<dbReference type="InterPro" id="IPR011642">
    <property type="entry name" value="Gate_dom"/>
</dbReference>
<feature type="transmembrane region" description="Helical" evidence="1">
    <location>
        <begin position="369"/>
        <end position="394"/>
    </location>
</feature>
<feature type="transmembrane region" description="Helical" evidence="1">
    <location>
        <begin position="51"/>
        <end position="71"/>
    </location>
</feature>
<feature type="transmembrane region" description="Helical" evidence="1">
    <location>
        <begin position="80"/>
        <end position="100"/>
    </location>
</feature>
<evidence type="ECO:0000259" key="2">
    <source>
        <dbReference type="Pfam" id="PF07670"/>
    </source>
</evidence>
<keyword evidence="1" id="KW-1133">Transmembrane helix</keyword>
<feature type="transmembrane region" description="Helical" evidence="1">
    <location>
        <begin position="304"/>
        <end position="324"/>
    </location>
</feature>
<feature type="transmembrane region" description="Helical" evidence="1">
    <location>
        <begin position="12"/>
        <end position="31"/>
    </location>
</feature>
<dbReference type="OrthoDB" id="1633380at2"/>
<feature type="transmembrane region" description="Helical" evidence="1">
    <location>
        <begin position="228"/>
        <end position="247"/>
    </location>
</feature>
<feature type="domain" description="Nucleoside transporter/FeoB GTPase Gate" evidence="2">
    <location>
        <begin position="122"/>
        <end position="221"/>
    </location>
</feature>
<evidence type="ECO:0000256" key="1">
    <source>
        <dbReference type="SAM" id="Phobius"/>
    </source>
</evidence>
<keyword evidence="1" id="KW-0472">Membrane</keyword>
<evidence type="ECO:0000313" key="4">
    <source>
        <dbReference type="Proteomes" id="UP000242752"/>
    </source>
</evidence>
<feature type="transmembrane region" description="Helical" evidence="1">
    <location>
        <begin position="165"/>
        <end position="183"/>
    </location>
</feature>
<sequence>MGTMKGKLRNTLEFVVYSLMGIIFFFIPITLNGSTSIPLDHVVTFFQEHLATLSKVLILIAVICGGILLFIQKDWEKGKIATSFIVFKVLGAIIGILLFFKIGPDWFVNEKTGLYLYDYLVVPVGLTVPIGAAFLTFLVSYGLFEFVGVFTQQIMKPIWNVPGRAAVNALASFVASFAVGLLITDKEYREGKYNHKEAVIIATGFSTVTVAFMIVIAKTLNLMSHWNLYFFVTLFVTFAVTAITTRIPPISRMSTEYYDTPEVEEDLSDLSFNSKVSLAWERGLTTVKEAPHLFNNIWQNFKEGVLMTMSILPTILSIGLIFMLLAEYTPVFNYVAYIFYPLTALLQIPEPFLAAKGTAIGITEMFLPSLIVVEASIVTKFIIAVVSVSTIIFFSASVPSMMSTHIPLKIHELVIIWFERSVLSLIIVTPIAFLFLG</sequence>
<dbReference type="AlphaFoldDB" id="A0A2K3YJP1"/>
<feature type="transmembrane region" description="Helical" evidence="1">
    <location>
        <begin position="120"/>
        <end position="144"/>
    </location>
</feature>
<comment type="caution">
    <text evidence="3">The sequence shown here is derived from an EMBL/GenBank/DDBJ whole genome shotgun (WGS) entry which is preliminary data.</text>
</comment>
<feature type="transmembrane region" description="Helical" evidence="1">
    <location>
        <begin position="331"/>
        <end position="349"/>
    </location>
</feature>